<evidence type="ECO:0000256" key="1">
    <source>
        <dbReference type="SAM" id="MobiDB-lite"/>
    </source>
</evidence>
<name>A0AAE4FQV8_9CYAN</name>
<protein>
    <submittedName>
        <fullName evidence="4">DUF58 domain-containing protein</fullName>
    </submittedName>
</protein>
<feature type="region of interest" description="Disordered" evidence="1">
    <location>
        <begin position="1"/>
        <end position="24"/>
    </location>
</feature>
<dbReference type="PANTHER" id="PTHR33608:SF3">
    <property type="entry name" value="SLR2013 PROTEIN"/>
    <property type="match status" value="1"/>
</dbReference>
<evidence type="ECO:0000313" key="4">
    <source>
        <dbReference type="EMBL" id="MDS3859360.1"/>
    </source>
</evidence>
<feature type="domain" description="DUF58" evidence="3">
    <location>
        <begin position="270"/>
        <end position="429"/>
    </location>
</feature>
<dbReference type="SUPFAM" id="SSF53300">
    <property type="entry name" value="vWA-like"/>
    <property type="match status" value="1"/>
</dbReference>
<keyword evidence="2" id="KW-0472">Membrane</keyword>
<dbReference type="InterPro" id="IPR036465">
    <property type="entry name" value="vWFA_dom_sf"/>
</dbReference>
<dbReference type="AlphaFoldDB" id="A0AAE4FQV8"/>
<reference evidence="5" key="1">
    <citation type="submission" date="2023-07" db="EMBL/GenBank/DDBJ databases">
        <authorList>
            <person name="Luz R."/>
            <person name="Cordeiro R."/>
            <person name="Fonseca A."/>
            <person name="Goncalves V."/>
        </authorList>
    </citation>
    <scope>NUCLEOTIDE SEQUENCE [LARGE SCALE GENOMIC DNA]</scope>
    <source>
        <strain evidence="5">BACA0444</strain>
    </source>
</reference>
<evidence type="ECO:0000313" key="5">
    <source>
        <dbReference type="Proteomes" id="UP001268256"/>
    </source>
</evidence>
<sequence length="517" mass="57975">MIRTVAPPPKSAPKPPSAPPTSPGLSHYSAWVPTTRFYVYLGLGLVIPVIISLLPGPDAPPRPGQDLVTDILWFLVGDWRNLLGLGLLIVYNLGLLGLGIWDFRRGLGWQIEIIRACEPRLSIGRNNPITLTVTVHRTPIKTSQTVAVLVDHLPLGLEPQNQFFDPGLADFQPNPNDHQFQVLLKADQQTRLTYSVFPARRGEFTWPGLVVRIKSPWGLAWWHRLIPITTKVDVYPDLIGLRALSVRLSLEASGSLRRRRHSLGGTEFAELRDYYLGDDLRMMDWKATARRGRPLVRVMEPERDQPLIILLDRGRLMTAQVAGLKRFDWALNAALALAMTGLRRGDRVGLAVFDQGLYRWIAPQAGDSHLGQILAQIYNVEPVMKESDYIGTVSTLLGQYTRRALVVMLTEIIDQTASGELLAAMTRLTPRFLPFCVTFRDPLVDRLSHQSLRDKIEPSPTLDLLYDQAVALDLLHQRQRAFAKVKQQGVLVLDAPAPQLSEALVDQYLLLKARGRL</sequence>
<dbReference type="EMBL" id="JAVMIP010000001">
    <property type="protein sequence ID" value="MDS3859360.1"/>
    <property type="molecule type" value="Genomic_DNA"/>
</dbReference>
<accession>A0AAE4FQV8</accession>
<feature type="transmembrane region" description="Helical" evidence="2">
    <location>
        <begin position="37"/>
        <end position="54"/>
    </location>
</feature>
<dbReference type="Proteomes" id="UP001268256">
    <property type="component" value="Unassembled WGS sequence"/>
</dbReference>
<dbReference type="PANTHER" id="PTHR33608">
    <property type="entry name" value="BLL2464 PROTEIN"/>
    <property type="match status" value="1"/>
</dbReference>
<feature type="transmembrane region" description="Helical" evidence="2">
    <location>
        <begin position="82"/>
        <end position="101"/>
    </location>
</feature>
<dbReference type="Pfam" id="PF01882">
    <property type="entry name" value="DUF58"/>
    <property type="match status" value="1"/>
</dbReference>
<evidence type="ECO:0000259" key="3">
    <source>
        <dbReference type="Pfam" id="PF01882"/>
    </source>
</evidence>
<organism evidence="4 5">
    <name type="scientific">Pseudocalidococcus azoricus BACA0444</name>
    <dbReference type="NCBI Taxonomy" id="2918990"/>
    <lineage>
        <taxon>Bacteria</taxon>
        <taxon>Bacillati</taxon>
        <taxon>Cyanobacteriota</taxon>
        <taxon>Cyanophyceae</taxon>
        <taxon>Acaryochloridales</taxon>
        <taxon>Thermosynechococcaceae</taxon>
        <taxon>Pseudocalidococcus</taxon>
        <taxon>Pseudocalidococcus azoricus</taxon>
    </lineage>
</organism>
<dbReference type="RefSeq" id="WP_322876692.1">
    <property type="nucleotide sequence ID" value="NZ_JAVMIP010000001.1"/>
</dbReference>
<keyword evidence="2" id="KW-0812">Transmembrane</keyword>
<feature type="compositionally biased region" description="Pro residues" evidence="1">
    <location>
        <begin position="1"/>
        <end position="22"/>
    </location>
</feature>
<comment type="caution">
    <text evidence="4">The sequence shown here is derived from an EMBL/GenBank/DDBJ whole genome shotgun (WGS) entry which is preliminary data.</text>
</comment>
<evidence type="ECO:0000256" key="2">
    <source>
        <dbReference type="SAM" id="Phobius"/>
    </source>
</evidence>
<keyword evidence="5" id="KW-1185">Reference proteome</keyword>
<keyword evidence="2" id="KW-1133">Transmembrane helix</keyword>
<proteinExistence type="predicted"/>
<dbReference type="InterPro" id="IPR002881">
    <property type="entry name" value="DUF58"/>
</dbReference>
<gene>
    <name evidence="4" type="ORF">RIF25_00925</name>
</gene>